<evidence type="ECO:0000256" key="1">
    <source>
        <dbReference type="SAM" id="Coils"/>
    </source>
</evidence>
<evidence type="ECO:0000313" key="3">
    <source>
        <dbReference type="EMBL" id="CAK7332175.1"/>
    </source>
</evidence>
<comment type="caution">
    <text evidence="3">The sequence shown here is derived from an EMBL/GenBank/DDBJ whole genome shotgun (WGS) entry which is preliminary data.</text>
</comment>
<evidence type="ECO:0000313" key="4">
    <source>
        <dbReference type="Proteomes" id="UP001314170"/>
    </source>
</evidence>
<gene>
    <name evidence="3" type="ORF">DCAF_LOCUS8847</name>
</gene>
<dbReference type="AlphaFoldDB" id="A0AAV1RES3"/>
<dbReference type="EMBL" id="CAWUPB010000913">
    <property type="protein sequence ID" value="CAK7332175.1"/>
    <property type="molecule type" value="Genomic_DNA"/>
</dbReference>
<sequence>MVDEKDQIEIDLKIKAELMRLDQCHEKSKQEMAKLISKNKSESEAILDEIEAPMKLQEDACYERPKERLSRKSTMVDKDLDKLIGEEVGRWNEFMESFLFSRERTNVKSSTQIDSAKKSAHLDEFKKEENIGNKGSKTGVGGKDLKIVVDCDQLESRNMEESDQEIRLWSGAMVEGTRLKALDEQVKKMETKLGVLEDLPSRMEETQRETAEIKRMMKSMMEMMSSLQSQTTEGGSSSRIHQPDMGKGILPTPIHIDPQTPT</sequence>
<accession>A0AAV1RES3</accession>
<feature type="compositionally biased region" description="Polar residues" evidence="2">
    <location>
        <begin position="227"/>
        <end position="240"/>
    </location>
</feature>
<evidence type="ECO:0000256" key="2">
    <source>
        <dbReference type="SAM" id="MobiDB-lite"/>
    </source>
</evidence>
<keyword evidence="4" id="KW-1185">Reference proteome</keyword>
<feature type="coiled-coil region" evidence="1">
    <location>
        <begin position="179"/>
        <end position="223"/>
    </location>
</feature>
<dbReference type="Proteomes" id="UP001314170">
    <property type="component" value="Unassembled WGS sequence"/>
</dbReference>
<organism evidence="3 4">
    <name type="scientific">Dovyalis caffra</name>
    <dbReference type="NCBI Taxonomy" id="77055"/>
    <lineage>
        <taxon>Eukaryota</taxon>
        <taxon>Viridiplantae</taxon>
        <taxon>Streptophyta</taxon>
        <taxon>Embryophyta</taxon>
        <taxon>Tracheophyta</taxon>
        <taxon>Spermatophyta</taxon>
        <taxon>Magnoliopsida</taxon>
        <taxon>eudicotyledons</taxon>
        <taxon>Gunneridae</taxon>
        <taxon>Pentapetalae</taxon>
        <taxon>rosids</taxon>
        <taxon>fabids</taxon>
        <taxon>Malpighiales</taxon>
        <taxon>Salicaceae</taxon>
        <taxon>Flacourtieae</taxon>
        <taxon>Dovyalis</taxon>
    </lineage>
</organism>
<feature type="region of interest" description="Disordered" evidence="2">
    <location>
        <begin position="224"/>
        <end position="262"/>
    </location>
</feature>
<name>A0AAV1RES3_9ROSI</name>
<proteinExistence type="predicted"/>
<keyword evidence="1" id="KW-0175">Coiled coil</keyword>
<protein>
    <submittedName>
        <fullName evidence="3">Uncharacterized protein</fullName>
    </submittedName>
</protein>
<reference evidence="3 4" key="1">
    <citation type="submission" date="2024-01" db="EMBL/GenBank/DDBJ databases">
        <authorList>
            <person name="Waweru B."/>
        </authorList>
    </citation>
    <scope>NUCLEOTIDE SEQUENCE [LARGE SCALE GENOMIC DNA]</scope>
</reference>